<gene>
    <name evidence="2" type="ORF">AMRN_0750</name>
    <name evidence="3" type="ORF">CPH92_13685</name>
</gene>
<dbReference type="Proteomes" id="UP000224740">
    <property type="component" value="Unassembled WGS sequence"/>
</dbReference>
<name>A0A347TIS6_9BACT</name>
<evidence type="ECO:0000313" key="4">
    <source>
        <dbReference type="Proteomes" id="UP000224740"/>
    </source>
</evidence>
<dbReference type="EMBL" id="NXAO01000087">
    <property type="protein sequence ID" value="PHO14083.1"/>
    <property type="molecule type" value="Genomic_DNA"/>
</dbReference>
<evidence type="ECO:0000256" key="1">
    <source>
        <dbReference type="SAM" id="SignalP"/>
    </source>
</evidence>
<evidence type="ECO:0000313" key="5">
    <source>
        <dbReference type="Proteomes" id="UP000264693"/>
    </source>
</evidence>
<evidence type="ECO:0000313" key="3">
    <source>
        <dbReference type="EMBL" id="PHO14083.1"/>
    </source>
</evidence>
<keyword evidence="1" id="KW-0732">Signal</keyword>
<protein>
    <submittedName>
        <fullName evidence="2">Uncharacterized protein</fullName>
    </submittedName>
</protein>
<reference evidence="4" key="1">
    <citation type="submission" date="2017-09" db="EMBL/GenBank/DDBJ databases">
        <title>Arcobacter canalis sp. nov., a new species isolated from a water canal contaminated with urban sewage.</title>
        <authorList>
            <person name="Perez-Cataluna A."/>
            <person name="Salas-Masso N."/>
            <person name="Figueras M.J."/>
        </authorList>
    </citation>
    <scope>NUCLEOTIDE SEQUENCE [LARGE SCALE GENOMIC DNA]</scope>
    <source>
        <strain evidence="4">CECT 7727</strain>
    </source>
</reference>
<dbReference type="KEGG" id="amar:AMRN_0750"/>
<evidence type="ECO:0000313" key="2">
    <source>
        <dbReference type="EMBL" id="AXX86504.1"/>
    </source>
</evidence>
<feature type="signal peptide" evidence="1">
    <location>
        <begin position="1"/>
        <end position="19"/>
    </location>
</feature>
<organism evidence="2 5">
    <name type="scientific">Malaciobacter marinus</name>
    <dbReference type="NCBI Taxonomy" id="505249"/>
    <lineage>
        <taxon>Bacteria</taxon>
        <taxon>Pseudomonadati</taxon>
        <taxon>Campylobacterota</taxon>
        <taxon>Epsilonproteobacteria</taxon>
        <taxon>Campylobacterales</taxon>
        <taxon>Arcobacteraceae</taxon>
        <taxon>Malaciobacter</taxon>
    </lineage>
</organism>
<dbReference type="Proteomes" id="UP000264693">
    <property type="component" value="Chromosome"/>
</dbReference>
<reference evidence="3" key="2">
    <citation type="submission" date="2017-09" db="EMBL/GenBank/DDBJ databases">
        <authorList>
            <person name="Perez-Cataluna A."/>
            <person name="Figueras M.J."/>
            <person name="Salas-Masso N."/>
        </authorList>
    </citation>
    <scope>NUCLEOTIDE SEQUENCE</scope>
    <source>
        <strain evidence="3">CECT 7727</strain>
    </source>
</reference>
<accession>A0A347TIS6</accession>
<reference evidence="2 5" key="3">
    <citation type="submission" date="2018-08" db="EMBL/GenBank/DDBJ databases">
        <title>Complete genome of the Arcobacter marinus type strain JCM 15502.</title>
        <authorList>
            <person name="Miller W.G."/>
            <person name="Yee E."/>
            <person name="Huynh S."/>
            <person name="Parker C.T."/>
        </authorList>
    </citation>
    <scope>NUCLEOTIDE SEQUENCE [LARGE SCALE GENOMIC DNA]</scope>
    <source>
        <strain evidence="2 5">JCM 15502</strain>
    </source>
</reference>
<dbReference type="RefSeq" id="WP_099312674.1">
    <property type="nucleotide sequence ID" value="NZ_CP032101.1"/>
</dbReference>
<proteinExistence type="predicted"/>
<dbReference type="EMBL" id="CP032101">
    <property type="protein sequence ID" value="AXX86504.1"/>
    <property type="molecule type" value="Genomic_DNA"/>
</dbReference>
<feature type="chain" id="PRO_5017820844" evidence="1">
    <location>
        <begin position="20"/>
        <end position="144"/>
    </location>
</feature>
<dbReference type="AlphaFoldDB" id="A0A347TIS6"/>
<keyword evidence="4" id="KW-1185">Reference proteome</keyword>
<sequence length="144" mass="17268">MYKKNLLICILLLTTNLFSFDKFEELRGSWIVSHYDKNKKISFLNLIGKEININFLDNKKVSSSSGYLKNMGVELKNNTFTFGTMYQEKIKYNKYIYKLNPRKEYLNEMVCYQLKPVKINAGFYNKNDVFKLCREQRKYIDKSY</sequence>